<dbReference type="PANTHER" id="PTHR39179:SF1">
    <property type="entry name" value="SPORE COAT PROTEIN I"/>
    <property type="match status" value="1"/>
</dbReference>
<evidence type="ECO:0000313" key="1">
    <source>
        <dbReference type="EMBL" id="KZL90048.1"/>
    </source>
</evidence>
<dbReference type="PATRIC" id="fig|1121326.3.peg.4596"/>
<dbReference type="Proteomes" id="UP000076603">
    <property type="component" value="Unassembled WGS sequence"/>
</dbReference>
<dbReference type="STRING" id="1121326.CLMAG_45340"/>
<dbReference type="InterPro" id="IPR011009">
    <property type="entry name" value="Kinase-like_dom_sf"/>
</dbReference>
<dbReference type="PANTHER" id="PTHR39179">
    <property type="entry name" value="SPORE COAT PROTEIN I"/>
    <property type="match status" value="1"/>
</dbReference>
<dbReference type="OrthoDB" id="9771902at2"/>
<dbReference type="Gene3D" id="3.90.1200.10">
    <property type="match status" value="1"/>
</dbReference>
<dbReference type="AlphaFoldDB" id="A0A161WT59"/>
<sequence>MLPRYSERRHLTQYDLCVELFDRFDLIVYDVVPLRGVFMASTNKGEKILKKVEYTKEELKFIYNILSYIRNKFARVVDFVKAKTGEIYTIWDGNMYCIMDVVQGKECNFSNPIDLNAASKGIGELHCASEGFKTNIYMKYNNGKLIDTFKRRVQEMDFFKNIASIHTNKTEFDEIFLKNVDYYIQEIKKSTDMLEKSYYYKLCSEEDKITICHHDLAHHNILINNEEAYFIDFDYAIIDLKVHDLCNFINKVEKNFAFDIEKANIILESYCDKNTLNKRELEVLYAMLIFPEDFYSISKDYYTKRKEWDEAIFLDRLRRKSGYKEDREEFLSNFRTKII</sequence>
<reference evidence="1 2" key="1">
    <citation type="submission" date="2016-04" db="EMBL/GenBank/DDBJ databases">
        <title>Genome sequence of Clostridium magnum DSM 2767.</title>
        <authorList>
            <person name="Poehlein A."/>
            <person name="Uhlig R."/>
            <person name="Fischer R."/>
            <person name="Bahl H."/>
            <person name="Daniel R."/>
        </authorList>
    </citation>
    <scope>NUCLEOTIDE SEQUENCE [LARGE SCALE GENOMIC DNA]</scope>
    <source>
        <strain evidence="1 2">DSM 2767</strain>
    </source>
</reference>
<dbReference type="GO" id="GO:0042601">
    <property type="term" value="C:endospore-forming forespore"/>
    <property type="evidence" value="ECO:0007669"/>
    <property type="project" value="TreeGrafter"/>
</dbReference>
<comment type="caution">
    <text evidence="1">The sequence shown here is derived from an EMBL/GenBank/DDBJ whole genome shotgun (WGS) entry which is preliminary data.</text>
</comment>
<gene>
    <name evidence="1" type="primary">cotI_4</name>
    <name evidence="1" type="ORF">CLMAG_45340</name>
</gene>
<evidence type="ECO:0000313" key="2">
    <source>
        <dbReference type="Proteomes" id="UP000076603"/>
    </source>
</evidence>
<organism evidence="1 2">
    <name type="scientific">Clostridium magnum DSM 2767</name>
    <dbReference type="NCBI Taxonomy" id="1121326"/>
    <lineage>
        <taxon>Bacteria</taxon>
        <taxon>Bacillati</taxon>
        <taxon>Bacillota</taxon>
        <taxon>Clostridia</taxon>
        <taxon>Eubacteriales</taxon>
        <taxon>Clostridiaceae</taxon>
        <taxon>Clostridium</taxon>
    </lineage>
</organism>
<keyword evidence="1" id="KW-0946">Virion</keyword>
<protein>
    <submittedName>
        <fullName evidence="1">Spore coat protein I</fullName>
    </submittedName>
</protein>
<name>A0A161WT59_9CLOT</name>
<keyword evidence="2" id="KW-1185">Reference proteome</keyword>
<dbReference type="NCBIfam" id="TIGR02906">
    <property type="entry name" value="spore_CotS"/>
    <property type="match status" value="1"/>
</dbReference>
<dbReference type="EMBL" id="LWAE01000006">
    <property type="protein sequence ID" value="KZL90048.1"/>
    <property type="molecule type" value="Genomic_DNA"/>
</dbReference>
<dbReference type="InterPro" id="IPR047175">
    <property type="entry name" value="CotS-like"/>
</dbReference>
<proteinExistence type="predicted"/>
<dbReference type="RefSeq" id="WP_066627352.1">
    <property type="nucleotide sequence ID" value="NZ_FQXL01000006.1"/>
</dbReference>
<dbReference type="SUPFAM" id="SSF56112">
    <property type="entry name" value="Protein kinase-like (PK-like)"/>
    <property type="match status" value="1"/>
</dbReference>
<dbReference type="InterPro" id="IPR014255">
    <property type="entry name" value="Spore_coat_CotS"/>
</dbReference>
<accession>A0A161WT59</accession>
<dbReference type="Pfam" id="PF01633">
    <property type="entry name" value="Choline_kinase"/>
    <property type="match status" value="1"/>
</dbReference>
<keyword evidence="1" id="KW-0167">Capsid protein</keyword>
<dbReference type="Gene3D" id="3.30.200.20">
    <property type="entry name" value="Phosphorylase Kinase, domain 1"/>
    <property type="match status" value="1"/>
</dbReference>